<gene>
    <name evidence="11" type="primary">kdpC</name>
    <name evidence="13" type="ORF">UCMB321_1834</name>
</gene>
<comment type="subunit">
    <text evidence="11">The system is composed of three essential subunits: KdpA, KdpB and KdpC.</text>
</comment>
<dbReference type="AlphaFoldDB" id="A0A0C2F0M9"/>
<dbReference type="GO" id="GO:0008556">
    <property type="term" value="F:P-type potassium transmembrane transporter activity"/>
    <property type="evidence" value="ECO:0007669"/>
    <property type="project" value="InterPro"/>
</dbReference>
<comment type="caution">
    <text evidence="13">The sequence shown here is derived from an EMBL/GenBank/DDBJ whole genome shotgun (WGS) entry which is preliminary data.</text>
</comment>
<dbReference type="GO" id="GO:0005524">
    <property type="term" value="F:ATP binding"/>
    <property type="evidence" value="ECO:0007669"/>
    <property type="project" value="UniProtKB-UniRule"/>
</dbReference>
<reference evidence="13 14" key="1">
    <citation type="submission" date="2015-01" db="EMBL/GenBank/DDBJ databases">
        <title>Complete genome of Pseudomonas batumici UCM B-321 producer of the batumin antibiotic with strong antistaphilococcal and potential anticancer activity.</title>
        <authorList>
            <person name="Klochko V.V."/>
            <person name="Zelena L.B."/>
            <person name="Elena K.A."/>
            <person name="Reva O.N."/>
        </authorList>
    </citation>
    <scope>NUCLEOTIDE SEQUENCE [LARGE SCALE GENOMIC DNA]</scope>
    <source>
        <strain evidence="13 14">UCM B-321</strain>
    </source>
</reference>
<evidence type="ECO:0000313" key="14">
    <source>
        <dbReference type="Proteomes" id="UP000031535"/>
    </source>
</evidence>
<dbReference type="GO" id="GO:0005886">
    <property type="term" value="C:plasma membrane"/>
    <property type="evidence" value="ECO:0007669"/>
    <property type="project" value="UniProtKB-SubCell"/>
</dbReference>
<evidence type="ECO:0000256" key="5">
    <source>
        <dbReference type="ARBA" id="ARBA00022741"/>
    </source>
</evidence>
<dbReference type="PATRIC" id="fig|226910.6.peg.1825"/>
<dbReference type="NCBIfam" id="NF001454">
    <property type="entry name" value="PRK00315.1"/>
    <property type="match status" value="1"/>
</dbReference>
<keyword evidence="8 11" id="KW-1133">Transmembrane helix</keyword>
<comment type="subcellular location">
    <subcellularLocation>
        <location evidence="11">Cell membrane</location>
        <topology evidence="11">Single-pass membrane protein</topology>
    </subcellularLocation>
</comment>
<keyword evidence="10 11" id="KW-0472">Membrane</keyword>
<evidence type="ECO:0000256" key="9">
    <source>
        <dbReference type="ARBA" id="ARBA00023065"/>
    </source>
</evidence>
<keyword evidence="9 11" id="KW-0406">Ion transport</keyword>
<feature type="region of interest" description="Disordered" evidence="12">
    <location>
        <begin position="1"/>
        <end position="27"/>
    </location>
</feature>
<evidence type="ECO:0000256" key="4">
    <source>
        <dbReference type="ARBA" id="ARBA00022692"/>
    </source>
</evidence>
<comment type="similarity">
    <text evidence="11">Belongs to the KdpC family.</text>
</comment>
<dbReference type="PANTHER" id="PTHR30042">
    <property type="entry name" value="POTASSIUM-TRANSPORTING ATPASE C CHAIN"/>
    <property type="match status" value="1"/>
</dbReference>
<dbReference type="PIRSF" id="PIRSF001296">
    <property type="entry name" value="K_ATPase_KdpC"/>
    <property type="match status" value="1"/>
</dbReference>
<dbReference type="PANTHER" id="PTHR30042:SF2">
    <property type="entry name" value="POTASSIUM-TRANSPORTING ATPASE KDPC SUBUNIT"/>
    <property type="match status" value="1"/>
</dbReference>
<keyword evidence="5 11" id="KW-0547">Nucleotide-binding</keyword>
<dbReference type="Proteomes" id="UP000031535">
    <property type="component" value="Unassembled WGS sequence"/>
</dbReference>
<dbReference type="Pfam" id="PF02669">
    <property type="entry name" value="KdpC"/>
    <property type="match status" value="1"/>
</dbReference>
<dbReference type="HAMAP" id="MF_00276">
    <property type="entry name" value="KdpC"/>
    <property type="match status" value="1"/>
</dbReference>
<keyword evidence="2 11" id="KW-1003">Cell membrane</keyword>
<organism evidence="13 14">
    <name type="scientific">Pseudomonas batumici</name>
    <dbReference type="NCBI Taxonomy" id="226910"/>
    <lineage>
        <taxon>Bacteria</taxon>
        <taxon>Pseudomonadati</taxon>
        <taxon>Pseudomonadota</taxon>
        <taxon>Gammaproteobacteria</taxon>
        <taxon>Pseudomonadales</taxon>
        <taxon>Pseudomonadaceae</taxon>
        <taxon>Pseudomonas</taxon>
    </lineage>
</organism>
<evidence type="ECO:0000256" key="10">
    <source>
        <dbReference type="ARBA" id="ARBA00023136"/>
    </source>
</evidence>
<evidence type="ECO:0000256" key="2">
    <source>
        <dbReference type="ARBA" id="ARBA00022475"/>
    </source>
</evidence>
<evidence type="ECO:0000256" key="8">
    <source>
        <dbReference type="ARBA" id="ARBA00022989"/>
    </source>
</evidence>
<evidence type="ECO:0000256" key="6">
    <source>
        <dbReference type="ARBA" id="ARBA00022840"/>
    </source>
</evidence>
<sequence>MLAIAADQAMQGSLAPSPERRPQQAGSHRLLCTPEFEELNMSSVVRPALSLLVLMSLITGVAYPLVVTGVAQVAFPEQANGSLVRDADGKVRGSALIAQDFTGDAWFHPRPSAGAFATVPSSSSNLSPSNPALATRIFDDATKQAVPGQGPVPLALLTTSASGLDPHLPPEAIRYQLARVAQARNLPAADVERLVEMHIEQPLIGPPVVNVLALNAALAEVSK</sequence>
<evidence type="ECO:0000256" key="1">
    <source>
        <dbReference type="ARBA" id="ARBA00022448"/>
    </source>
</evidence>
<evidence type="ECO:0000256" key="11">
    <source>
        <dbReference type="HAMAP-Rule" id="MF_00276"/>
    </source>
</evidence>
<dbReference type="EMBL" id="JXDG01000018">
    <property type="protein sequence ID" value="KIH84603.1"/>
    <property type="molecule type" value="Genomic_DNA"/>
</dbReference>
<evidence type="ECO:0000313" key="13">
    <source>
        <dbReference type="EMBL" id="KIH84603.1"/>
    </source>
</evidence>
<evidence type="ECO:0000256" key="7">
    <source>
        <dbReference type="ARBA" id="ARBA00022958"/>
    </source>
</evidence>
<keyword evidence="14" id="KW-1185">Reference proteome</keyword>
<name>A0A0C2F0M9_9PSED</name>
<evidence type="ECO:0000256" key="3">
    <source>
        <dbReference type="ARBA" id="ARBA00022538"/>
    </source>
</evidence>
<dbReference type="InterPro" id="IPR003820">
    <property type="entry name" value="KdpC"/>
</dbReference>
<dbReference type="NCBIfam" id="TIGR00681">
    <property type="entry name" value="kdpC"/>
    <property type="match status" value="1"/>
</dbReference>
<keyword evidence="3 11" id="KW-0633">Potassium transport</keyword>
<keyword evidence="7 11" id="KW-0630">Potassium</keyword>
<accession>A0A0C2F0M9</accession>
<comment type="function">
    <text evidence="11">Part of the high-affinity ATP-driven potassium transport (or Kdp) system, which catalyzes the hydrolysis of ATP coupled with the electrogenic transport of potassium into the cytoplasm. This subunit acts as a catalytic chaperone that increases the ATP-binding affinity of the ATP-hydrolyzing subunit KdpB by the formation of a transient KdpB/KdpC/ATP ternary complex.</text>
</comment>
<keyword evidence="4 11" id="KW-0812">Transmembrane</keyword>
<dbReference type="STRING" id="226910.UCMB321_1834"/>
<proteinExistence type="inferred from homology"/>
<evidence type="ECO:0000256" key="12">
    <source>
        <dbReference type="SAM" id="MobiDB-lite"/>
    </source>
</evidence>
<keyword evidence="6 11" id="KW-0067">ATP-binding</keyword>
<keyword evidence="1 11" id="KW-0813">Transport</keyword>
<protein>
    <recommendedName>
        <fullName evidence="11">Potassium-transporting ATPase KdpC subunit</fullName>
    </recommendedName>
    <alternativeName>
        <fullName evidence="11">ATP phosphohydrolase [potassium-transporting] C chain</fullName>
    </alternativeName>
    <alternativeName>
        <fullName evidence="11">Potassium-binding and translocating subunit C</fullName>
    </alternativeName>
    <alternativeName>
        <fullName evidence="11">Potassium-translocating ATPase C chain</fullName>
    </alternativeName>
</protein>